<protein>
    <recommendedName>
        <fullName evidence="3">MRG domain-containing protein</fullName>
    </recommendedName>
</protein>
<reference evidence="2" key="1">
    <citation type="journal article" date="2012" name="Proc. Natl. Acad. Sci. U.S.A.">
        <title>Antigenic diversity is generated by distinct evolutionary mechanisms in African trypanosome species.</title>
        <authorList>
            <person name="Jackson A.P."/>
            <person name="Berry A."/>
            <person name="Aslett M."/>
            <person name="Allison H.C."/>
            <person name="Burton P."/>
            <person name="Vavrova-Anderson J."/>
            <person name="Brown R."/>
            <person name="Browne H."/>
            <person name="Corton N."/>
            <person name="Hauser H."/>
            <person name="Gamble J."/>
            <person name="Gilderthorp R."/>
            <person name="Marcello L."/>
            <person name="McQuillan J."/>
            <person name="Otto T.D."/>
            <person name="Quail M.A."/>
            <person name="Sanders M.J."/>
            <person name="van Tonder A."/>
            <person name="Ginger M.L."/>
            <person name="Field M.C."/>
            <person name="Barry J.D."/>
            <person name="Hertz-Fowler C."/>
            <person name="Berriman M."/>
        </authorList>
    </citation>
    <scope>NUCLEOTIDE SEQUENCE</scope>
    <source>
        <strain evidence="2">Y486</strain>
    </source>
</reference>
<organism evidence="2">
    <name type="scientific">Trypanosoma vivax (strain Y486)</name>
    <dbReference type="NCBI Taxonomy" id="1055687"/>
    <lineage>
        <taxon>Eukaryota</taxon>
        <taxon>Discoba</taxon>
        <taxon>Euglenozoa</taxon>
        <taxon>Kinetoplastea</taxon>
        <taxon>Metakinetoplastina</taxon>
        <taxon>Trypanosomatida</taxon>
        <taxon>Trypanosomatidae</taxon>
        <taxon>Trypanosoma</taxon>
        <taxon>Duttonella</taxon>
    </lineage>
</organism>
<evidence type="ECO:0000256" key="1">
    <source>
        <dbReference type="SAM" id="MobiDB-lite"/>
    </source>
</evidence>
<evidence type="ECO:0008006" key="3">
    <source>
        <dbReference type="Google" id="ProtNLM"/>
    </source>
</evidence>
<dbReference type="AlphaFoldDB" id="G0TR00"/>
<dbReference type="EMBL" id="HE573017">
    <property type="protein sequence ID" value="CCC46363.1"/>
    <property type="molecule type" value="Genomic_DNA"/>
</dbReference>
<accession>G0TR00</accession>
<sequence length="215" mass="24171">MDEIKWPPRLLRVLRDHLGNVEHPIEPRTTPLSTKPTQRSVLSFLLDINDAVRERSGASASVTLCCENLVLDMIEQCCGFSFLSSKERRTINLAATQREKRLESRNMGKRRRVEQDSGAVSAGPTRSALSSQPKASVEATDARTTRTRKCAAVLPVEYLLRFFVALPSLLAHYDKLSGCAMPASYKQPLWDYVNAVLDIMKDIDFIDQSDHVPLR</sequence>
<evidence type="ECO:0000313" key="2">
    <source>
        <dbReference type="EMBL" id="CCC46363.1"/>
    </source>
</evidence>
<dbReference type="OMA" id="TAPLWCF"/>
<feature type="region of interest" description="Disordered" evidence="1">
    <location>
        <begin position="101"/>
        <end position="142"/>
    </location>
</feature>
<proteinExistence type="predicted"/>
<dbReference type="VEuPathDB" id="TriTrypDB:TvY486_0100110"/>
<gene>
    <name evidence="2" type="ORF">TVY486_0100110</name>
</gene>
<name>G0TR00_TRYVY</name>